<evidence type="ECO:0000313" key="1">
    <source>
        <dbReference type="EMBL" id="KAA6369718.1"/>
    </source>
</evidence>
<name>A0A5J4UGC0_9EUKA</name>
<evidence type="ECO:0000313" key="2">
    <source>
        <dbReference type="Proteomes" id="UP000324800"/>
    </source>
</evidence>
<dbReference type="EMBL" id="SNRW01016098">
    <property type="protein sequence ID" value="KAA6369718.1"/>
    <property type="molecule type" value="Genomic_DNA"/>
</dbReference>
<dbReference type="Proteomes" id="UP000324800">
    <property type="component" value="Unassembled WGS sequence"/>
</dbReference>
<dbReference type="AlphaFoldDB" id="A0A5J4UGC0"/>
<accession>A0A5J4UGC0</accession>
<proteinExistence type="predicted"/>
<reference evidence="1 2" key="1">
    <citation type="submission" date="2019-03" db="EMBL/GenBank/DDBJ databases">
        <title>Single cell metagenomics reveals metabolic interactions within the superorganism composed of flagellate Streblomastix strix and complex community of Bacteroidetes bacteria on its surface.</title>
        <authorList>
            <person name="Treitli S.C."/>
            <person name="Kolisko M."/>
            <person name="Husnik F."/>
            <person name="Keeling P."/>
            <person name="Hampl V."/>
        </authorList>
    </citation>
    <scope>NUCLEOTIDE SEQUENCE [LARGE SCALE GENOMIC DNA]</scope>
    <source>
        <strain evidence="1">ST1C</strain>
    </source>
</reference>
<comment type="caution">
    <text evidence="1">The sequence shown here is derived from an EMBL/GenBank/DDBJ whole genome shotgun (WGS) entry which is preliminary data.</text>
</comment>
<protein>
    <submittedName>
        <fullName evidence="1">Uncharacterized protein</fullName>
    </submittedName>
</protein>
<feature type="non-terminal residue" evidence="1">
    <location>
        <position position="139"/>
    </location>
</feature>
<organism evidence="1 2">
    <name type="scientific">Streblomastix strix</name>
    <dbReference type="NCBI Taxonomy" id="222440"/>
    <lineage>
        <taxon>Eukaryota</taxon>
        <taxon>Metamonada</taxon>
        <taxon>Preaxostyla</taxon>
        <taxon>Oxymonadida</taxon>
        <taxon>Streblomastigidae</taxon>
        <taxon>Streblomastix</taxon>
    </lineage>
</organism>
<sequence>MGSNQDFPGSRQMHRNLFRIKFYTFTIIPFSDRNPYRPGTSIEDTSFLAIPKEGFADLKTSQPLNDLEKGCGFVEEAKRISYSPRLGYTAKAIKNVDIAPSMTYILKNYPTKEIYRVEGKQDDVSDIKEMTCDDNDLQY</sequence>
<gene>
    <name evidence="1" type="ORF">EZS28_034755</name>
</gene>